<name>A0ABT3A472_9ALTE</name>
<dbReference type="InterPro" id="IPR008136">
    <property type="entry name" value="CinA_C"/>
</dbReference>
<gene>
    <name evidence="2" type="ORF">OE749_01290</name>
</gene>
<dbReference type="EMBL" id="JAOWKX010000001">
    <property type="protein sequence ID" value="MCV2883329.1"/>
    <property type="molecule type" value="Genomic_DNA"/>
</dbReference>
<evidence type="ECO:0000313" key="2">
    <source>
        <dbReference type="EMBL" id="MCV2883329.1"/>
    </source>
</evidence>
<dbReference type="RefSeq" id="WP_263710529.1">
    <property type="nucleotide sequence ID" value="NZ_JAOWKX010000001.1"/>
</dbReference>
<reference evidence="2 3" key="1">
    <citation type="submission" date="2022-10" db="EMBL/GenBank/DDBJ databases">
        <title>Aestuariibacter sp. AA17 isolated from Montipora capitata coral fragment.</title>
        <authorList>
            <person name="Emsley S.A."/>
            <person name="Pfannmuller K.M."/>
            <person name="Loughran R.M."/>
            <person name="Shlafstein M."/>
            <person name="Papke E."/>
            <person name="Saw J.H."/>
            <person name="Ushijima B."/>
            <person name="Videau P."/>
        </authorList>
    </citation>
    <scope>NUCLEOTIDE SEQUENCE [LARGE SCALE GENOMIC DNA]</scope>
    <source>
        <strain evidence="2 3">AA17</strain>
    </source>
</reference>
<keyword evidence="3" id="KW-1185">Reference proteome</keyword>
<feature type="domain" description="CinA C-terminal" evidence="1">
    <location>
        <begin position="6"/>
        <end position="157"/>
    </location>
</feature>
<proteinExistence type="predicted"/>
<dbReference type="Pfam" id="PF02464">
    <property type="entry name" value="CinA"/>
    <property type="match status" value="1"/>
</dbReference>
<dbReference type="SUPFAM" id="SSF142433">
    <property type="entry name" value="CinA-like"/>
    <property type="match status" value="1"/>
</dbReference>
<dbReference type="Proteomes" id="UP001652504">
    <property type="component" value="Unassembled WGS sequence"/>
</dbReference>
<dbReference type="InterPro" id="IPR036653">
    <property type="entry name" value="CinA-like_C"/>
</dbReference>
<sequence length="163" mass="16951">MTQLEMLSERLGQVLLTREWTVTTAESCTGGGIGAAITDTAGSSAWFEQGFITYSNEAKIQALGVSDNTLSEHGAVSEQTVLEMAKGAACSAKAKCAVSVSGIAGPGGATSGKPVGTVWFGFYVNGQLSASHRVFSGNRQAVRNQAVEFALTSLIEILDNMPD</sequence>
<accession>A0ABT3A472</accession>
<dbReference type="NCBIfam" id="TIGR00199">
    <property type="entry name" value="PncC_domain"/>
    <property type="match status" value="1"/>
</dbReference>
<organism evidence="2 3">
    <name type="scientific">Fluctibacter corallii</name>
    <dbReference type="NCBI Taxonomy" id="2984329"/>
    <lineage>
        <taxon>Bacteria</taxon>
        <taxon>Pseudomonadati</taxon>
        <taxon>Pseudomonadota</taxon>
        <taxon>Gammaproteobacteria</taxon>
        <taxon>Alteromonadales</taxon>
        <taxon>Alteromonadaceae</taxon>
        <taxon>Fluctibacter</taxon>
    </lineage>
</organism>
<dbReference type="Gene3D" id="3.90.950.20">
    <property type="entry name" value="CinA-like"/>
    <property type="match status" value="1"/>
</dbReference>
<evidence type="ECO:0000313" key="3">
    <source>
        <dbReference type="Proteomes" id="UP001652504"/>
    </source>
</evidence>
<evidence type="ECO:0000259" key="1">
    <source>
        <dbReference type="Pfam" id="PF02464"/>
    </source>
</evidence>
<protein>
    <submittedName>
        <fullName evidence="2">Nicotinamide-nucleotide amidohydrolase family protein</fullName>
    </submittedName>
</protein>
<comment type="caution">
    <text evidence="2">The sequence shown here is derived from an EMBL/GenBank/DDBJ whole genome shotgun (WGS) entry which is preliminary data.</text>
</comment>